<comment type="similarity">
    <text evidence="1">Belongs to the VgrG protein family.</text>
</comment>
<sequence length="676" mass="75596">MKNKERIMLKSGLRFLCRIGDLPENTFAVADFTLHEGLSDLFTLNLTLVQSLPDNPFKPKPEIDLTALLMQEAVLQIFYGETEQRKITGIISHADWCGTDGNKTRYTFTVRPFLWRLTLNQDSHIYHRQTVPDIMTLLLKKHHVRADSQLEDPHQNREYTTQKRESDYAFFCRLAAEEGISFWFEDEMLFFSDSHLGMTANLPLQYQPQPDTAHGQDVIYQVRLGVGMAPKRSIHRDYNPDRPLSQVYQLESSPEYQALGSLTPYTIYESYGRFQQEAEGKPFVKYRHEVLKNQTQTGSGQSNCIKLRPGKIFEIENHPHKPLNTRWQIVGINHYGRCPQALGDGGEGTTLSNDFSFIDGYADWRPPFHYKPLADGDESATVVGPEGEEIFVNKDGAIKVHFHWNRYDKPDDSASCWVRVAQGWNGYGFGFMAIPRIGQEVIVSYLNGDIDRPIVTGCVYNGLNRPPLDLPAEKTRTTFKTKTHKGEGFNELRFEDAKGSEEVFIHAQKDIKAQILHDETHNVGHNRTHHIKNDAHLRIDNEYRVLAGNDISLSTGQKLHIKADDALLTQSGNEIHLSAGAKVVIDAGSELTIQAAGHFLKIDAGGITSSAAVNLGSGAPGHGSGWGGKLPDMLDKLSPINVAQAEKAVTAPPEKICLSCLMAAASTGSVMVMRGE</sequence>
<accession>A0AAW3YY89</accession>
<proteinExistence type="inferred from homology"/>
<comment type="caution">
    <text evidence="4">The sequence shown here is derived from an EMBL/GenBank/DDBJ whole genome shotgun (WGS) entry which is preliminary data.</text>
</comment>
<dbReference type="Gene3D" id="3.55.50.10">
    <property type="entry name" value="Baseplate protein-like domains"/>
    <property type="match status" value="1"/>
</dbReference>
<reference evidence="4" key="2">
    <citation type="journal article" date="2024" name="Toxins">
        <title>Genome Sequence Analysis of Native Xenorhabdus Strains Isolated from Entomopathogenic Nematodes in Argentina.</title>
        <authorList>
            <person name="Palma L."/>
            <person name="Frizzo L."/>
            <person name="Kaiser S."/>
            <person name="Berry C."/>
            <person name="Caballero P."/>
            <person name="Bode H.B."/>
            <person name="Del Valle E.E."/>
        </authorList>
    </citation>
    <scope>NUCLEOTIDE SEQUENCE</scope>
    <source>
        <strain evidence="4">M</strain>
    </source>
</reference>
<dbReference type="PANTHER" id="PTHR32305">
    <property type="match status" value="1"/>
</dbReference>
<evidence type="ECO:0000259" key="3">
    <source>
        <dbReference type="Pfam" id="PF22178"/>
    </source>
</evidence>
<dbReference type="Gene3D" id="2.30.110.50">
    <property type="match status" value="1"/>
</dbReference>
<gene>
    <name evidence="4" type="primary">tssI</name>
    <name evidence="4" type="ORF">ID854_21905</name>
</gene>
<protein>
    <submittedName>
        <fullName evidence="4">Type VI secretion system tip protein VgrG</fullName>
    </submittedName>
</protein>
<dbReference type="PANTHER" id="PTHR32305:SF11">
    <property type="entry name" value="TYPE VI SECRETION SYSTEM SPIKE PROTEIN VGRG3"/>
    <property type="match status" value="1"/>
</dbReference>
<dbReference type="InterPro" id="IPR054030">
    <property type="entry name" value="Gp5_Vgr_C"/>
</dbReference>
<dbReference type="NCBIfam" id="TIGR01646">
    <property type="entry name" value="vgr_GE"/>
    <property type="match status" value="1"/>
</dbReference>
<dbReference type="InterPro" id="IPR050708">
    <property type="entry name" value="T6SS_VgrG/RHS"/>
</dbReference>
<dbReference type="InterPro" id="IPR006531">
    <property type="entry name" value="Gp5/Vgr_OB"/>
</dbReference>
<dbReference type="Proteomes" id="UP001193920">
    <property type="component" value="Unassembled WGS sequence"/>
</dbReference>
<dbReference type="Gene3D" id="2.40.50.230">
    <property type="entry name" value="Gp5 N-terminal domain"/>
    <property type="match status" value="1"/>
</dbReference>
<evidence type="ECO:0000313" key="4">
    <source>
        <dbReference type="EMBL" id="MBD2803025.1"/>
    </source>
</evidence>
<dbReference type="Gene3D" id="4.10.220.110">
    <property type="match status" value="1"/>
</dbReference>
<organism evidence="4">
    <name type="scientific">Xenorhabdus szentirmaii</name>
    <dbReference type="NCBI Taxonomy" id="290112"/>
    <lineage>
        <taxon>Bacteria</taxon>
        <taxon>Pseudomonadati</taxon>
        <taxon>Pseudomonadota</taxon>
        <taxon>Gammaproteobacteria</taxon>
        <taxon>Enterobacterales</taxon>
        <taxon>Morganellaceae</taxon>
        <taxon>Xenorhabdus</taxon>
    </lineage>
</organism>
<dbReference type="EMBL" id="JACXBF010000579">
    <property type="protein sequence ID" value="MBD2803025.1"/>
    <property type="molecule type" value="Genomic_DNA"/>
</dbReference>
<dbReference type="AlphaFoldDB" id="A0AAW3YY89"/>
<dbReference type="Pfam" id="PF05954">
    <property type="entry name" value="Phage_GPD"/>
    <property type="match status" value="1"/>
</dbReference>
<dbReference type="InterPro" id="IPR037026">
    <property type="entry name" value="Vgr_OB-fold_dom_sf"/>
</dbReference>
<dbReference type="InterPro" id="IPR006533">
    <property type="entry name" value="T6SS_Vgr_RhsGE"/>
</dbReference>
<dbReference type="InterPro" id="IPR017847">
    <property type="entry name" value="T6SS_RhsGE_Vgr_subset"/>
</dbReference>
<name>A0AAW3YY89_9GAMM</name>
<dbReference type="SUPFAM" id="SSF69279">
    <property type="entry name" value="Phage tail proteins"/>
    <property type="match status" value="2"/>
</dbReference>
<dbReference type="SUPFAM" id="SSF69255">
    <property type="entry name" value="gp5 N-terminal domain-like"/>
    <property type="match status" value="1"/>
</dbReference>
<reference evidence="4" key="1">
    <citation type="submission" date="2020-09" db="EMBL/GenBank/DDBJ databases">
        <authorList>
            <person name="Palma L."/>
            <person name="Caballero P."/>
            <person name="Berry C."/>
            <person name="Del Valle E."/>
        </authorList>
    </citation>
    <scope>NUCLEOTIDE SEQUENCE</scope>
    <source>
        <strain evidence="4">M</strain>
    </source>
</reference>
<dbReference type="Pfam" id="PF22178">
    <property type="entry name" value="Gp5_trimer_C"/>
    <property type="match status" value="1"/>
</dbReference>
<feature type="domain" description="Gp5/Type VI secretion system Vgr protein OB-fold" evidence="2">
    <location>
        <begin position="398"/>
        <end position="460"/>
    </location>
</feature>
<dbReference type="Pfam" id="PF04717">
    <property type="entry name" value="Phage_base_V"/>
    <property type="match status" value="1"/>
</dbReference>
<evidence type="ECO:0000259" key="2">
    <source>
        <dbReference type="Pfam" id="PF04717"/>
    </source>
</evidence>
<dbReference type="SUPFAM" id="SSF69349">
    <property type="entry name" value="Phage fibre proteins"/>
    <property type="match status" value="1"/>
</dbReference>
<evidence type="ECO:0000256" key="1">
    <source>
        <dbReference type="ARBA" id="ARBA00005558"/>
    </source>
</evidence>
<dbReference type="NCBIfam" id="TIGR03361">
    <property type="entry name" value="VI_Rhs_Vgr"/>
    <property type="match status" value="1"/>
</dbReference>
<feature type="domain" description="Gp5/Type VI secretion system Vgr C-terminal trimerisation" evidence="3">
    <location>
        <begin position="477"/>
        <end position="580"/>
    </location>
</feature>